<dbReference type="EMBL" id="CP045890">
    <property type="protein sequence ID" value="QQP57040.1"/>
    <property type="molecule type" value="Genomic_DNA"/>
</dbReference>
<evidence type="ECO:0000313" key="3">
    <source>
        <dbReference type="Proteomes" id="UP000595437"/>
    </source>
</evidence>
<sequence length="582" mass="67072">MGSVQSIERLQDIPFHSKVPSLNTDKGGYVVTQILSIAHIKSSTYSDLNSYFRDANPDQPRRRCTCADVEIRQRTAVRNRLYLVKRLKEMGDSVNLLEGLLTEAFIDYELNPHMKGKKGLQAYIKFSDKDMNRFIDYGILASNKVSNNLKIYLAEKARCVANPGCDLSTLNALQRDCHATLDQLEDVDTKFLKLCDMIGFFFKFCEPVDNKPIEETSHWTPIFARYWGTLVLFLLHLLPGYALCRIKSFTKRPLEDLGGYYVEEGLKKTRLELIQKWEKYREFLGTIATDLKESREVVLRLASKYLARNFRGEDAKRPHCILDQFILLEDQLKVMKNYFTDVLETIDGLLLYAHTCVSSLWYNPIFEVFYGNISTFFPFCMPNFFTTILSLYGGYISKLDLGSADCLICKKECKGLIRFACQECLADAVYGTYCSPECRRRDEADHAKICSVRPEESLRKYKSLFVPMKAKPMRLMNWRDEGKVDLKDPPETVKKQGGTPLIKQEVPKIVEAVPKPKNTPQTQGGYLQRKTQRMQERMAKRKDRKHGGGGSSETKKEVLPTNPCQEVERRHLKILQQRPDLR</sequence>
<protein>
    <submittedName>
        <fullName evidence="2">Uncharacterized protein</fullName>
    </submittedName>
</protein>
<feature type="region of interest" description="Disordered" evidence="1">
    <location>
        <begin position="514"/>
        <end position="582"/>
    </location>
</feature>
<dbReference type="Proteomes" id="UP000595437">
    <property type="component" value="Chromosome 1"/>
</dbReference>
<evidence type="ECO:0000313" key="2">
    <source>
        <dbReference type="EMBL" id="QQP57040.1"/>
    </source>
</evidence>
<keyword evidence="3" id="KW-1185">Reference proteome</keyword>
<reference evidence="3" key="1">
    <citation type="submission" date="2021-01" db="EMBL/GenBank/DDBJ databases">
        <title>Caligus Genome Assembly.</title>
        <authorList>
            <person name="Gallardo-Escarate C."/>
        </authorList>
    </citation>
    <scope>NUCLEOTIDE SEQUENCE [LARGE SCALE GENOMIC DNA]</scope>
</reference>
<organism evidence="2 3">
    <name type="scientific">Caligus rogercresseyi</name>
    <name type="common">Sea louse</name>
    <dbReference type="NCBI Taxonomy" id="217165"/>
    <lineage>
        <taxon>Eukaryota</taxon>
        <taxon>Metazoa</taxon>
        <taxon>Ecdysozoa</taxon>
        <taxon>Arthropoda</taxon>
        <taxon>Crustacea</taxon>
        <taxon>Multicrustacea</taxon>
        <taxon>Hexanauplia</taxon>
        <taxon>Copepoda</taxon>
        <taxon>Siphonostomatoida</taxon>
        <taxon>Caligidae</taxon>
        <taxon>Caligus</taxon>
    </lineage>
</organism>
<proteinExistence type="predicted"/>
<name>A0A7T8KJM1_CALRO</name>
<evidence type="ECO:0000256" key="1">
    <source>
        <dbReference type="SAM" id="MobiDB-lite"/>
    </source>
</evidence>
<dbReference type="AlphaFoldDB" id="A0A7T8KJM1"/>
<gene>
    <name evidence="2" type="ORF">FKW44_001902</name>
</gene>
<accession>A0A7T8KJM1</accession>